<feature type="domain" description="Signal recognition particle SRP72 subunit RNA-binding" evidence="11">
    <location>
        <begin position="559"/>
        <end position="596"/>
    </location>
</feature>
<proteinExistence type="inferred from homology"/>
<feature type="compositionally biased region" description="Basic and acidic residues" evidence="10">
    <location>
        <begin position="578"/>
        <end position="593"/>
    </location>
</feature>
<feature type="compositionally biased region" description="Basic residues" evidence="10">
    <location>
        <begin position="594"/>
        <end position="603"/>
    </location>
</feature>
<keyword evidence="7 9" id="KW-0733">Signal recognition particle</keyword>
<dbReference type="Proteomes" id="UP000737391">
    <property type="component" value="Unassembled WGS sequence"/>
</dbReference>
<evidence type="ECO:0000256" key="3">
    <source>
        <dbReference type="ARBA" id="ARBA00007676"/>
    </source>
</evidence>
<dbReference type="GO" id="GO:0043022">
    <property type="term" value="F:ribosome binding"/>
    <property type="evidence" value="ECO:0007669"/>
    <property type="project" value="TreeGrafter"/>
</dbReference>
<dbReference type="GO" id="GO:0008312">
    <property type="term" value="F:7S RNA binding"/>
    <property type="evidence" value="ECO:0007669"/>
    <property type="project" value="InterPro"/>
</dbReference>
<gene>
    <name evidence="12" type="ORF">FAGAP_4428</name>
</gene>
<keyword evidence="13" id="KW-1185">Reference proteome</keyword>
<protein>
    <recommendedName>
        <fullName evidence="4 9">Signal recognition particle subunit SRP72</fullName>
    </recommendedName>
</protein>
<evidence type="ECO:0000256" key="1">
    <source>
        <dbReference type="ARBA" id="ARBA00004240"/>
    </source>
</evidence>
<dbReference type="GO" id="GO:0006614">
    <property type="term" value="P:SRP-dependent cotranslational protein targeting to membrane"/>
    <property type="evidence" value="ECO:0007669"/>
    <property type="project" value="UniProtKB-UniRule"/>
</dbReference>
<keyword evidence="8 9" id="KW-0687">Ribonucleoprotein</keyword>
<dbReference type="InterPro" id="IPR011990">
    <property type="entry name" value="TPR-like_helical_dom_sf"/>
</dbReference>
<evidence type="ECO:0000313" key="13">
    <source>
        <dbReference type="Proteomes" id="UP000737391"/>
    </source>
</evidence>
<evidence type="ECO:0000256" key="4">
    <source>
        <dbReference type="ARBA" id="ARBA00018350"/>
    </source>
</evidence>
<sequence>MPQDPAAALSALLRQSSVEDHDEALKIANASLKANKNDVDSQHTRIIALLKLDRFDDALRAIADGSPALHARIALEHAYALYKTGKLNEATSVLQAFGLEKKRSLQHVAAQVAYRAERFDEACNIYSHLLDTDPADEENDISINLRAAFAQSSWLGYSVTDKISVQDSDGFELCYNAACAHIANGSLETAGDLLQRASRLCDASDDLTDEDKQAEMRPILAQQAYVFAKLGKLKEALDLYNSLSSSTEEEDPDLALIIGNNLVTLEPKDENPYLLERRFSTLTAKAGNAKLFQHQSDILRRNRLTVDLQILKAAGVKRRTNSLLAEAKHPSTAAETSILSVLNAAASAQGTSGKQLLKNLQGLTQKRPHDVGLVLTIVQIQLNEGKAGSALSILESFLQRLEKNETDDSQNARFSPGLVALTVTLLRTQGRESSAKAELVKAATYWQSRPASSAIPLLEEVGIELMKSSNAQDLQLAGTSFQKLVDERKGSDIAAAGLVASFAPSNPSRVEKYLQNLPPVDSLIEGIDISALLSAGVATAASKTGSSTLKRSAPSGPSEKTSKRRRKIRLPKNYVEGTKPDPERWLPLRDRSSYRPKGKKGKKKAVDSTQGGIVKEEETLELVGGGGVKVEKAPPPSKKKKKGKK</sequence>
<dbReference type="PIRSF" id="PIRSF038922">
    <property type="entry name" value="SRP72"/>
    <property type="match status" value="1"/>
</dbReference>
<comment type="similarity">
    <text evidence="3 9">Belongs to the SRP72 family.</text>
</comment>
<accession>A0A9P5BD45</accession>
<dbReference type="GO" id="GO:0005786">
    <property type="term" value="C:signal recognition particle, endoplasmic reticulum targeting"/>
    <property type="evidence" value="ECO:0007669"/>
    <property type="project" value="UniProtKB-UniRule"/>
</dbReference>
<dbReference type="Gene3D" id="1.25.40.10">
    <property type="entry name" value="Tetratricopeptide repeat domain"/>
    <property type="match status" value="1"/>
</dbReference>
<evidence type="ECO:0000256" key="9">
    <source>
        <dbReference type="PIRNR" id="PIRNR038922"/>
    </source>
</evidence>
<comment type="function">
    <text evidence="9">Component of the signal recognition particle (SRP) complex, a ribonucleoprotein complex that mediates the cotranslational targeting of secretory and membrane proteins to the endoplasmic reticulum (ER).</text>
</comment>
<evidence type="ECO:0000256" key="8">
    <source>
        <dbReference type="ARBA" id="ARBA00023274"/>
    </source>
</evidence>
<reference evidence="12" key="1">
    <citation type="submission" date="2020-01" db="EMBL/GenBank/DDBJ databases">
        <title>Identification and distribution of gene clusters putatively required for synthesis of sphingolipid metabolism inhibitors in phylogenetically diverse species of the filamentous fungus Fusarium.</title>
        <authorList>
            <person name="Kim H.-S."/>
            <person name="Busman M."/>
            <person name="Brown D.W."/>
            <person name="Divon H."/>
            <person name="Uhlig S."/>
            <person name="Proctor R.H."/>
        </authorList>
    </citation>
    <scope>NUCLEOTIDE SEQUENCE</scope>
    <source>
        <strain evidence="12">NRRL 31653</strain>
    </source>
</reference>
<dbReference type="PANTHER" id="PTHR14094">
    <property type="entry name" value="SIGNAL RECOGNITION PARTICLE 72"/>
    <property type="match status" value="1"/>
</dbReference>
<feature type="region of interest" description="Disordered" evidence="10">
    <location>
        <begin position="543"/>
        <end position="612"/>
    </location>
</feature>
<keyword evidence="5 9" id="KW-0963">Cytoplasm</keyword>
<dbReference type="InterPro" id="IPR013699">
    <property type="entry name" value="Signal_recog_part_SRP72_RNA-bd"/>
</dbReference>
<comment type="caution">
    <text evidence="12">The sequence shown here is derived from an EMBL/GenBank/DDBJ whole genome shotgun (WGS) entry which is preliminary data.</text>
</comment>
<name>A0A9P5BD45_9HYPO</name>
<dbReference type="Pfam" id="PF17004">
    <property type="entry name" value="SRP_TPR_like"/>
    <property type="match status" value="1"/>
</dbReference>
<evidence type="ECO:0000259" key="11">
    <source>
        <dbReference type="Pfam" id="PF08492"/>
    </source>
</evidence>
<evidence type="ECO:0000256" key="2">
    <source>
        <dbReference type="ARBA" id="ARBA00004496"/>
    </source>
</evidence>
<evidence type="ECO:0000313" key="12">
    <source>
        <dbReference type="EMBL" id="KAF4499389.1"/>
    </source>
</evidence>
<keyword evidence="6" id="KW-0256">Endoplasmic reticulum</keyword>
<dbReference type="AlphaFoldDB" id="A0A9P5BD45"/>
<dbReference type="PANTHER" id="PTHR14094:SF9">
    <property type="entry name" value="SIGNAL RECOGNITION PARTICLE SUBUNIT SRP72"/>
    <property type="match status" value="1"/>
</dbReference>
<dbReference type="InterPro" id="IPR031545">
    <property type="entry name" value="SRP72_TPR-like"/>
</dbReference>
<dbReference type="FunFam" id="1.25.40.10:FF:000512">
    <property type="entry name" value="Signal recognition particle subunit SRP72"/>
    <property type="match status" value="1"/>
</dbReference>
<dbReference type="InterPro" id="IPR026270">
    <property type="entry name" value="SRP72"/>
</dbReference>
<evidence type="ECO:0000256" key="10">
    <source>
        <dbReference type="SAM" id="MobiDB-lite"/>
    </source>
</evidence>
<evidence type="ECO:0000256" key="6">
    <source>
        <dbReference type="ARBA" id="ARBA00022824"/>
    </source>
</evidence>
<evidence type="ECO:0000256" key="7">
    <source>
        <dbReference type="ARBA" id="ARBA00023135"/>
    </source>
</evidence>
<evidence type="ECO:0000256" key="5">
    <source>
        <dbReference type="ARBA" id="ARBA00022490"/>
    </source>
</evidence>
<organism evidence="12 13">
    <name type="scientific">Fusarium agapanthi</name>
    <dbReference type="NCBI Taxonomy" id="1803897"/>
    <lineage>
        <taxon>Eukaryota</taxon>
        <taxon>Fungi</taxon>
        <taxon>Dikarya</taxon>
        <taxon>Ascomycota</taxon>
        <taxon>Pezizomycotina</taxon>
        <taxon>Sordariomycetes</taxon>
        <taxon>Hypocreomycetidae</taxon>
        <taxon>Hypocreales</taxon>
        <taxon>Nectriaceae</taxon>
        <taxon>Fusarium</taxon>
        <taxon>Fusarium fujikuroi species complex</taxon>
    </lineage>
</organism>
<dbReference type="OrthoDB" id="5421607at2759"/>
<comment type="subcellular location">
    <subcellularLocation>
        <location evidence="2 9">Cytoplasm</location>
    </subcellularLocation>
    <subcellularLocation>
        <location evidence="1">Endoplasmic reticulum</location>
    </subcellularLocation>
</comment>
<dbReference type="EMBL" id="LUFC02000261">
    <property type="protein sequence ID" value="KAF4499389.1"/>
    <property type="molecule type" value="Genomic_DNA"/>
</dbReference>
<dbReference type="Pfam" id="PF08492">
    <property type="entry name" value="SRP72"/>
    <property type="match status" value="1"/>
</dbReference>
<dbReference type="SUPFAM" id="SSF48452">
    <property type="entry name" value="TPR-like"/>
    <property type="match status" value="2"/>
</dbReference>
<dbReference type="GO" id="GO:0005783">
    <property type="term" value="C:endoplasmic reticulum"/>
    <property type="evidence" value="ECO:0007669"/>
    <property type="project" value="UniProtKB-SubCell"/>
</dbReference>
<feature type="region of interest" description="Disordered" evidence="10">
    <location>
        <begin position="624"/>
        <end position="645"/>
    </location>
</feature>